<dbReference type="EMBL" id="NAJO01000035">
    <property type="protein sequence ID" value="OQO00503.1"/>
    <property type="molecule type" value="Genomic_DNA"/>
</dbReference>
<feature type="compositionally biased region" description="Polar residues" evidence="6">
    <location>
        <begin position="355"/>
        <end position="365"/>
    </location>
</feature>
<feature type="region of interest" description="Disordered" evidence="6">
    <location>
        <begin position="237"/>
        <end position="480"/>
    </location>
</feature>
<accession>A0A1V8SMZ4</accession>
<dbReference type="InterPro" id="IPR005103">
    <property type="entry name" value="AA9_LPMO"/>
</dbReference>
<dbReference type="OrthoDB" id="3496539at2759"/>
<organism evidence="9 10">
    <name type="scientific">Cryoendolithus antarcticus</name>
    <dbReference type="NCBI Taxonomy" id="1507870"/>
    <lineage>
        <taxon>Eukaryota</taxon>
        <taxon>Fungi</taxon>
        <taxon>Dikarya</taxon>
        <taxon>Ascomycota</taxon>
        <taxon>Pezizomycotina</taxon>
        <taxon>Dothideomycetes</taxon>
        <taxon>Dothideomycetidae</taxon>
        <taxon>Cladosporiales</taxon>
        <taxon>Cladosporiaceae</taxon>
        <taxon>Cryoendolithus</taxon>
    </lineage>
</organism>
<dbReference type="Proteomes" id="UP000192596">
    <property type="component" value="Unassembled WGS sequence"/>
</dbReference>
<dbReference type="Pfam" id="PF03443">
    <property type="entry name" value="AA9"/>
    <property type="match status" value="1"/>
</dbReference>
<evidence type="ECO:0000256" key="1">
    <source>
        <dbReference type="ARBA" id="ARBA00001973"/>
    </source>
</evidence>
<evidence type="ECO:0000256" key="5">
    <source>
        <dbReference type="RuleBase" id="RU368122"/>
    </source>
</evidence>
<evidence type="ECO:0000256" key="2">
    <source>
        <dbReference type="ARBA" id="ARBA00004613"/>
    </source>
</evidence>
<proteinExistence type="predicted"/>
<feature type="domain" description="Auxiliary Activity family 9 catalytic" evidence="8">
    <location>
        <begin position="22"/>
        <end position="222"/>
    </location>
</feature>
<dbReference type="STRING" id="1507870.A0A1V8SMZ4"/>
<dbReference type="GO" id="GO:0005576">
    <property type="term" value="C:extracellular region"/>
    <property type="evidence" value="ECO:0007669"/>
    <property type="project" value="UniProtKB-SubCell"/>
</dbReference>
<comment type="caution">
    <text evidence="9">The sequence shown here is derived from an EMBL/GenBank/DDBJ whole genome shotgun (WGS) entry which is preliminary data.</text>
</comment>
<feature type="signal peptide" evidence="7">
    <location>
        <begin position="1"/>
        <end position="21"/>
    </location>
</feature>
<comment type="function">
    <text evidence="5">Lytic polysaccharide monooxygenase (LMPO) that depolymerizes crystalline and amorphous polysaccharides via the oxidation of scissile alpha- or beta-(1-4)-glycosidic bonds, yielding C1 and/or C4 oxidation products. Catalysis by LPMOs requires the reduction of the active-site copper from Cu(II) to Cu(I) by a reducing agent and H(2)O(2) or O(2) as a cosubstrate.</text>
</comment>
<sequence>MFTPATLLATALLAAPTLVQGHYIFSQLIVNGSPVGSDYTYIRKNTNSYMPSFTSDVVNSPNAICNVGAQNAASKTYDVKAGDKVGFKLMFNEFIEHPGPAFVYMSKATGGDVASYGGEGDWFKVFESGIVSGDGTTDTDWASWQKDRIEFTIPEDTPSGEYLVRPEHIGLHEAHVGKAQFYMECAQLRVSGGGSGSPSPLVKIPGLYKADDVGIAWNKWTNNPVKYVMPGPTVWAGGASSSASSGSSSAATETETTGTDAEATTGGSTGAETSSGSTTGDETSSTSSTGSDTSSGSASTGYETEIGAEASTGTDASASTGATTDTTGSTGASTGNSVTGSDAASGSSTGYETGAETSTGSDSTIDATNGGDSSTSTGDSTDSTTGGNASGSSGAATSGSTGVNSWASNSGSAGSAAGGASTGTTTGYDPVTSGSSSVPPAPATPAAGSGTRWGGPKGMGSRWGQWNGRVKGRRTRLSSM</sequence>
<comment type="cofactor">
    <cofactor evidence="1">
        <name>Cu(2+)</name>
        <dbReference type="ChEBI" id="CHEBI:29036"/>
    </cofactor>
</comment>
<keyword evidence="5" id="KW-0136">Cellulose degradation</keyword>
<feature type="compositionally biased region" description="Basic residues" evidence="6">
    <location>
        <begin position="470"/>
        <end position="480"/>
    </location>
</feature>
<comment type="catalytic activity">
    <reaction evidence="5">
        <text>[(1-&gt;4)-beta-D-glucosyl]n+m + reduced acceptor + O2 = 4-dehydro-beta-D-glucosyl-[(1-&gt;4)-beta-D-glucosyl]n-1 + [(1-&gt;4)-beta-D-glucosyl]m + acceptor + H2O.</text>
        <dbReference type="EC" id="1.14.99.56"/>
    </reaction>
</comment>
<comment type="domain">
    <text evidence="5">Has a modular structure: an endo-beta-1,4-glucanase catalytic module at the N-terminus, a linker rich in serines and threonines, and a C-terminal carbohydrate-binding module (CBM).</text>
</comment>
<dbReference type="Gene3D" id="2.70.50.70">
    <property type="match status" value="1"/>
</dbReference>
<evidence type="ECO:0000256" key="4">
    <source>
        <dbReference type="ARBA" id="ARBA00023157"/>
    </source>
</evidence>
<evidence type="ECO:0000256" key="6">
    <source>
        <dbReference type="SAM" id="MobiDB-lite"/>
    </source>
</evidence>
<keyword evidence="10" id="KW-1185">Reference proteome</keyword>
<keyword evidence="3 5" id="KW-0964">Secreted</keyword>
<name>A0A1V8SMZ4_9PEZI</name>
<evidence type="ECO:0000256" key="3">
    <source>
        <dbReference type="ARBA" id="ARBA00022525"/>
    </source>
</evidence>
<keyword evidence="4 5" id="KW-1015">Disulfide bond</keyword>
<dbReference type="GO" id="GO:0030245">
    <property type="term" value="P:cellulose catabolic process"/>
    <property type="evidence" value="ECO:0007669"/>
    <property type="project" value="UniProtKB-UniRule"/>
</dbReference>
<feature type="compositionally biased region" description="Low complexity" evidence="6">
    <location>
        <begin position="237"/>
        <end position="350"/>
    </location>
</feature>
<dbReference type="AlphaFoldDB" id="A0A1V8SMZ4"/>
<evidence type="ECO:0000313" key="9">
    <source>
        <dbReference type="EMBL" id="OQO00503.1"/>
    </source>
</evidence>
<evidence type="ECO:0000256" key="7">
    <source>
        <dbReference type="SAM" id="SignalP"/>
    </source>
</evidence>
<evidence type="ECO:0000313" key="10">
    <source>
        <dbReference type="Proteomes" id="UP000192596"/>
    </source>
</evidence>
<keyword evidence="7" id="KW-0732">Signal</keyword>
<dbReference type="PANTHER" id="PTHR33353">
    <property type="entry name" value="PUTATIVE (AFU_ORTHOLOGUE AFUA_1G12560)-RELATED"/>
    <property type="match status" value="1"/>
</dbReference>
<comment type="subcellular location">
    <subcellularLocation>
        <location evidence="2 5">Secreted</location>
    </subcellularLocation>
</comment>
<gene>
    <name evidence="9" type="ORF">B0A48_13853</name>
</gene>
<reference evidence="10" key="1">
    <citation type="submission" date="2017-03" db="EMBL/GenBank/DDBJ databases">
        <title>Genomes of endolithic fungi from Antarctica.</title>
        <authorList>
            <person name="Coleine C."/>
            <person name="Masonjones S."/>
            <person name="Stajich J.E."/>
        </authorList>
    </citation>
    <scope>NUCLEOTIDE SEQUENCE [LARGE SCALE GENOMIC DNA]</scope>
    <source>
        <strain evidence="10">CCFEE 5527</strain>
    </source>
</reference>
<keyword evidence="5" id="KW-0624">Polysaccharide degradation</keyword>
<dbReference type="PANTHER" id="PTHR33353:SF2">
    <property type="entry name" value="ENDO-BETA-1,4-GLUCANASE D"/>
    <property type="match status" value="1"/>
</dbReference>
<feature type="compositionally biased region" description="Low complexity" evidence="6">
    <location>
        <begin position="422"/>
        <end position="450"/>
    </location>
</feature>
<dbReference type="InterPro" id="IPR049892">
    <property type="entry name" value="AA9"/>
</dbReference>
<protein>
    <recommendedName>
        <fullName evidence="5">AA9 family lytic polysaccharide monooxygenase</fullName>
        <ecNumber evidence="5">1.14.99.56</ecNumber>
    </recommendedName>
    <alternativeName>
        <fullName evidence="5">Endo-beta-1,4-glucanase</fullName>
    </alternativeName>
    <alternativeName>
        <fullName evidence="5">Glycosyl hydrolase 61 family protein</fullName>
    </alternativeName>
</protein>
<dbReference type="GO" id="GO:0008810">
    <property type="term" value="F:cellulase activity"/>
    <property type="evidence" value="ECO:0007669"/>
    <property type="project" value="UniProtKB-UniRule"/>
</dbReference>
<dbReference type="GO" id="GO:0030248">
    <property type="term" value="F:cellulose binding"/>
    <property type="evidence" value="ECO:0007669"/>
    <property type="project" value="UniProtKB-UniRule"/>
</dbReference>
<evidence type="ECO:0000259" key="8">
    <source>
        <dbReference type="Pfam" id="PF03443"/>
    </source>
</evidence>
<feature type="chain" id="PRO_5012641705" description="AA9 family lytic polysaccharide monooxygenase" evidence="7">
    <location>
        <begin position="22"/>
        <end position="480"/>
    </location>
</feature>
<feature type="compositionally biased region" description="Low complexity" evidence="6">
    <location>
        <begin position="366"/>
        <end position="402"/>
    </location>
</feature>
<dbReference type="InParanoid" id="A0A1V8SMZ4"/>
<keyword evidence="5" id="KW-0119">Carbohydrate metabolism</keyword>
<dbReference type="EC" id="1.14.99.56" evidence="5"/>
<dbReference type="CDD" id="cd21175">
    <property type="entry name" value="LPMO_AA9"/>
    <property type="match status" value="1"/>
</dbReference>